<dbReference type="eggNOG" id="KOG2317">
    <property type="taxonomic scope" value="Eukaryota"/>
</dbReference>
<keyword evidence="3" id="KW-0090">Biological rhythms</keyword>
<dbReference type="STRING" id="51351.M4DM55"/>
<evidence type="ECO:0000313" key="8">
    <source>
        <dbReference type="Proteomes" id="UP000011750"/>
    </source>
</evidence>
<dbReference type="Pfam" id="PF07011">
    <property type="entry name" value="Elf4"/>
    <property type="match status" value="1"/>
</dbReference>
<reference evidence="7" key="3">
    <citation type="submission" date="2023-03" db="UniProtKB">
        <authorList>
            <consortium name="EnsemblPlants"/>
        </authorList>
    </citation>
    <scope>IDENTIFICATION</scope>
    <source>
        <strain evidence="7">cv. Chiifu-401-42</strain>
    </source>
</reference>
<proteinExistence type="inferred from homology"/>
<dbReference type="GO" id="GO:0048511">
    <property type="term" value="P:rhythmic process"/>
    <property type="evidence" value="ECO:0007669"/>
    <property type="project" value="UniProtKB-KW"/>
</dbReference>
<protein>
    <recommendedName>
        <fullName evidence="6">Protein EARLY FLOWERING 4 domain-containing protein</fullName>
    </recommendedName>
</protein>
<name>M4DM55_BRACM</name>
<feature type="region of interest" description="Disordered" evidence="5">
    <location>
        <begin position="388"/>
        <end position="443"/>
    </location>
</feature>
<sequence>MSKFITGESKFEQNLMRLQNPMSNWNIILILVGKKWSFVNVQELQSFQKSFVNVQDILDQNRLLINEINQNHESNQPENLQSKGKFITLKTPFFWSAKIPNRKKEVVSTDKAPPTVGPYSQAIKANGFVFVSGVLGLVPEILVQVKLNKADEEDWRLHMHASRSVRRFAYRQRIVHGTTIEILRTIFPSLISMFSRAAAVRSPILSPIKNESGSITMLLAAYVSFLQDNKISPPLMLTLLQMMSHCPNLFLLCLLSEPDSSFKASVTTTGESVISIATSKSQAAIISTPEVIEFISPSAADNAVNQFAIATSTKSVSTMISPPISHHDTFVVSPSMESTRSLPITDTPIAQVPPAVQRESSGIARLVLGSNKFALLIYLQEEEEDPVGFTSETNSMDLMTPSGKRTLRERPVKPSEKAREMHFRFTGSGRGNHGQRGHGGGNG</sequence>
<dbReference type="CDD" id="cd00448">
    <property type="entry name" value="YjgF_YER057c_UK114_family"/>
    <property type="match status" value="1"/>
</dbReference>
<evidence type="ECO:0000256" key="4">
    <source>
        <dbReference type="ARBA" id="ARBA00023242"/>
    </source>
</evidence>
<evidence type="ECO:0000256" key="1">
    <source>
        <dbReference type="ARBA" id="ARBA00004123"/>
    </source>
</evidence>
<evidence type="ECO:0000313" key="7">
    <source>
        <dbReference type="EnsemblPlants" id="Bra017587.1-P"/>
    </source>
</evidence>
<dbReference type="EnsemblPlants" id="Bra017587.1">
    <property type="protein sequence ID" value="Bra017587.1-P"/>
    <property type="gene ID" value="Bra017587"/>
</dbReference>
<dbReference type="InterPro" id="IPR009741">
    <property type="entry name" value="EARLY_FLOWERING_4_dom"/>
</dbReference>
<accession>M4DM55</accession>
<dbReference type="AlphaFoldDB" id="M4DM55"/>
<evidence type="ECO:0000256" key="3">
    <source>
        <dbReference type="ARBA" id="ARBA00023108"/>
    </source>
</evidence>
<dbReference type="Gramene" id="Bra017587.1">
    <property type="protein sequence ID" value="Bra017587.1-P"/>
    <property type="gene ID" value="Bra017587"/>
</dbReference>
<feature type="domain" description="Protein EARLY FLOWERING 4" evidence="6">
    <location>
        <begin position="41"/>
        <end position="81"/>
    </location>
</feature>
<dbReference type="SUPFAM" id="SSF55298">
    <property type="entry name" value="YjgF-like"/>
    <property type="match status" value="1"/>
</dbReference>
<dbReference type="PANTHER" id="PTHR33469">
    <property type="entry name" value="PROTEIN ELF4-LIKE 4"/>
    <property type="match status" value="1"/>
</dbReference>
<keyword evidence="4" id="KW-0539">Nucleus</keyword>
<dbReference type="GO" id="GO:0005634">
    <property type="term" value="C:nucleus"/>
    <property type="evidence" value="ECO:0007669"/>
    <property type="project" value="UniProtKB-SubCell"/>
</dbReference>
<dbReference type="Gene3D" id="3.30.1330.40">
    <property type="entry name" value="RutC-like"/>
    <property type="match status" value="1"/>
</dbReference>
<dbReference type="Proteomes" id="UP000011750">
    <property type="component" value="Chromosome A09"/>
</dbReference>
<reference evidence="7 8" key="2">
    <citation type="journal article" date="2018" name="Hortic Res">
        <title>Improved Brassica rapa reference genome by single-molecule sequencing and chromosome conformation capture technologies.</title>
        <authorList>
            <person name="Zhang L."/>
            <person name="Cai X."/>
            <person name="Wu J."/>
            <person name="Liu M."/>
            <person name="Grob S."/>
            <person name="Cheng F."/>
            <person name="Liang J."/>
            <person name="Cai C."/>
            <person name="Liu Z."/>
            <person name="Liu B."/>
            <person name="Wang F."/>
            <person name="Li S."/>
            <person name="Liu F."/>
            <person name="Li X."/>
            <person name="Cheng L."/>
            <person name="Yang W."/>
            <person name="Li M.H."/>
            <person name="Grossniklaus U."/>
            <person name="Zheng H."/>
            <person name="Wang X."/>
        </authorList>
    </citation>
    <scope>NUCLEOTIDE SEQUENCE [LARGE SCALE GENOMIC DNA]</scope>
    <source>
        <strain evidence="7 8">cv. Chiifu-401-42</strain>
    </source>
</reference>
<feature type="compositionally biased region" description="Basic and acidic residues" evidence="5">
    <location>
        <begin position="406"/>
        <end position="423"/>
    </location>
</feature>
<evidence type="ECO:0000259" key="6">
    <source>
        <dbReference type="Pfam" id="PF07011"/>
    </source>
</evidence>
<feature type="compositionally biased region" description="Gly residues" evidence="5">
    <location>
        <begin position="428"/>
        <end position="443"/>
    </location>
</feature>
<dbReference type="PANTHER" id="PTHR33469:SF18">
    <property type="entry name" value="PROTEIN EARLY FLOWERING 4 DOMAIN-CONTAINING PROTEIN"/>
    <property type="match status" value="1"/>
</dbReference>
<evidence type="ECO:0000256" key="2">
    <source>
        <dbReference type="ARBA" id="ARBA00009514"/>
    </source>
</evidence>
<dbReference type="HOGENOM" id="CLU_618737_0_0_1"/>
<dbReference type="InterPro" id="IPR040462">
    <property type="entry name" value="EARLY_FLOWERING_4"/>
</dbReference>
<evidence type="ECO:0000256" key="5">
    <source>
        <dbReference type="SAM" id="MobiDB-lite"/>
    </source>
</evidence>
<reference evidence="7 8" key="1">
    <citation type="journal article" date="2011" name="Nat. Genet.">
        <title>The genome of the mesopolyploid crop species Brassica rapa.</title>
        <authorList>
            <consortium name="Brassica rapa Genome Sequencing Project Consortium"/>
            <person name="Wang X."/>
            <person name="Wang H."/>
            <person name="Wang J."/>
            <person name="Sun R."/>
            <person name="Wu J."/>
            <person name="Liu S."/>
            <person name="Bai Y."/>
            <person name="Mun J.H."/>
            <person name="Bancroft I."/>
            <person name="Cheng F."/>
            <person name="Huang S."/>
            <person name="Li X."/>
            <person name="Hua W."/>
            <person name="Wang J."/>
            <person name="Wang X."/>
            <person name="Freeling M."/>
            <person name="Pires J.C."/>
            <person name="Paterson A.H."/>
            <person name="Chalhoub B."/>
            <person name="Wang B."/>
            <person name="Hayward A."/>
            <person name="Sharpe A.G."/>
            <person name="Park B.S."/>
            <person name="Weisshaar B."/>
            <person name="Liu B."/>
            <person name="Li B."/>
            <person name="Liu B."/>
            <person name="Tong C."/>
            <person name="Song C."/>
            <person name="Duran C."/>
            <person name="Peng C."/>
            <person name="Geng C."/>
            <person name="Koh C."/>
            <person name="Lin C."/>
            <person name="Edwards D."/>
            <person name="Mu D."/>
            <person name="Shen D."/>
            <person name="Soumpourou E."/>
            <person name="Li F."/>
            <person name="Fraser F."/>
            <person name="Conant G."/>
            <person name="Lassalle G."/>
            <person name="King G.J."/>
            <person name="Bonnema G."/>
            <person name="Tang H."/>
            <person name="Wang H."/>
            <person name="Belcram H."/>
            <person name="Zhou H."/>
            <person name="Hirakawa H."/>
            <person name="Abe H."/>
            <person name="Guo H."/>
            <person name="Wang H."/>
            <person name="Jin H."/>
            <person name="Parkin I.A."/>
            <person name="Batley J."/>
            <person name="Kim J.S."/>
            <person name="Just J."/>
            <person name="Li J."/>
            <person name="Xu J."/>
            <person name="Deng J."/>
            <person name="Kim J.A."/>
            <person name="Li J."/>
            <person name="Yu J."/>
            <person name="Meng J."/>
            <person name="Wang J."/>
            <person name="Min J."/>
            <person name="Poulain J."/>
            <person name="Wang J."/>
            <person name="Hatakeyama K."/>
            <person name="Wu K."/>
            <person name="Wang L."/>
            <person name="Fang L."/>
            <person name="Trick M."/>
            <person name="Links M.G."/>
            <person name="Zhao M."/>
            <person name="Jin M."/>
            <person name="Ramchiary N."/>
            <person name="Drou N."/>
            <person name="Berkman P.J."/>
            <person name="Cai Q."/>
            <person name="Huang Q."/>
            <person name="Li R."/>
            <person name="Tabata S."/>
            <person name="Cheng S."/>
            <person name="Zhang S."/>
            <person name="Zhang S."/>
            <person name="Huang S."/>
            <person name="Sato S."/>
            <person name="Sun S."/>
            <person name="Kwon S.J."/>
            <person name="Choi S.R."/>
            <person name="Lee T.H."/>
            <person name="Fan W."/>
            <person name="Zhao X."/>
            <person name="Tan X."/>
            <person name="Xu X."/>
            <person name="Wang Y."/>
            <person name="Qiu Y."/>
            <person name="Yin Y."/>
            <person name="Li Y."/>
            <person name="Du Y."/>
            <person name="Liao Y."/>
            <person name="Lim Y."/>
            <person name="Narusaka Y."/>
            <person name="Wang Y."/>
            <person name="Wang Z."/>
            <person name="Li Z."/>
            <person name="Wang Z."/>
            <person name="Xiong Z."/>
            <person name="Zhang Z."/>
        </authorList>
    </citation>
    <scope>NUCLEOTIDE SEQUENCE [LARGE SCALE GENOMIC DNA]</scope>
    <source>
        <strain evidence="7 8">cv. Chiifu-401-42</strain>
    </source>
</reference>
<dbReference type="GO" id="GO:0009649">
    <property type="term" value="P:entrainment of circadian clock"/>
    <property type="evidence" value="ECO:0000318"/>
    <property type="project" value="GO_Central"/>
</dbReference>
<organism evidence="7 8">
    <name type="scientific">Brassica campestris</name>
    <name type="common">Field mustard</name>
    <dbReference type="NCBI Taxonomy" id="3711"/>
    <lineage>
        <taxon>Eukaryota</taxon>
        <taxon>Viridiplantae</taxon>
        <taxon>Streptophyta</taxon>
        <taxon>Embryophyta</taxon>
        <taxon>Tracheophyta</taxon>
        <taxon>Spermatophyta</taxon>
        <taxon>Magnoliopsida</taxon>
        <taxon>eudicotyledons</taxon>
        <taxon>Gunneridae</taxon>
        <taxon>Pentapetalae</taxon>
        <taxon>rosids</taxon>
        <taxon>malvids</taxon>
        <taxon>Brassicales</taxon>
        <taxon>Brassicaceae</taxon>
        <taxon>Brassiceae</taxon>
        <taxon>Brassica</taxon>
    </lineage>
</organism>
<comment type="similarity">
    <text evidence="2">Belongs to the EARLY FLOWERING 4 family.</text>
</comment>
<dbReference type="GO" id="GO:0042753">
    <property type="term" value="P:positive regulation of circadian rhythm"/>
    <property type="evidence" value="ECO:0007669"/>
    <property type="project" value="InterPro"/>
</dbReference>
<comment type="subcellular location">
    <subcellularLocation>
        <location evidence="1">Nucleus</location>
    </subcellularLocation>
</comment>
<dbReference type="InParanoid" id="M4DM55"/>
<keyword evidence="8" id="KW-1185">Reference proteome</keyword>
<dbReference type="InterPro" id="IPR035959">
    <property type="entry name" value="RutC-like_sf"/>
</dbReference>